<gene>
    <name evidence="2" type="ORF">Homavirus19_3</name>
</gene>
<sequence length="109" mass="11752">MANTMYERMCDPKVVALAGFCWGLSQHVKLDTKTVDSPLASAFNGAIVGSFYVVGTAIITYFLPRELNGIVTTLCVAGIVVQKAQEVRELVTPAESNQSNNSVQSVQIK</sequence>
<protein>
    <submittedName>
        <fullName evidence="2">Uncharacterized protein</fullName>
    </submittedName>
</protein>
<evidence type="ECO:0000313" key="2">
    <source>
        <dbReference type="EMBL" id="AYV82234.1"/>
    </source>
</evidence>
<dbReference type="EMBL" id="MK072350">
    <property type="protein sequence ID" value="AYV82234.1"/>
    <property type="molecule type" value="Genomic_DNA"/>
</dbReference>
<name>A0A3G5A6W6_9VIRU</name>
<keyword evidence="1" id="KW-0472">Membrane</keyword>
<keyword evidence="1" id="KW-0812">Transmembrane</keyword>
<keyword evidence="1" id="KW-1133">Transmembrane helix</keyword>
<accession>A0A3G5A6W6</accession>
<organism evidence="2">
    <name type="scientific">Homavirus sp</name>
    <dbReference type="NCBI Taxonomy" id="2487769"/>
    <lineage>
        <taxon>Viruses</taxon>
        <taxon>Varidnaviria</taxon>
        <taxon>Bamfordvirae</taxon>
        <taxon>Nucleocytoviricota</taxon>
        <taxon>Megaviricetes</taxon>
        <taxon>Imitervirales</taxon>
        <taxon>Mimiviridae</taxon>
        <taxon>Klosneuvirinae</taxon>
    </lineage>
</organism>
<feature type="transmembrane region" description="Helical" evidence="1">
    <location>
        <begin position="40"/>
        <end position="63"/>
    </location>
</feature>
<reference evidence="2" key="1">
    <citation type="submission" date="2018-10" db="EMBL/GenBank/DDBJ databases">
        <title>Hidden diversity of soil giant viruses.</title>
        <authorList>
            <person name="Schulz F."/>
            <person name="Alteio L."/>
            <person name="Goudeau D."/>
            <person name="Ryan E.M."/>
            <person name="Malmstrom R.R."/>
            <person name="Blanchard J."/>
            <person name="Woyke T."/>
        </authorList>
    </citation>
    <scope>NUCLEOTIDE SEQUENCE</scope>
    <source>
        <strain evidence="2">HOV1</strain>
    </source>
</reference>
<evidence type="ECO:0000256" key="1">
    <source>
        <dbReference type="SAM" id="Phobius"/>
    </source>
</evidence>
<proteinExistence type="predicted"/>